<dbReference type="EMBL" id="VSRR010088898">
    <property type="protein sequence ID" value="MPC91772.1"/>
    <property type="molecule type" value="Genomic_DNA"/>
</dbReference>
<accession>A0A5B7J6E7</accession>
<protein>
    <submittedName>
        <fullName evidence="1">Uncharacterized protein</fullName>
    </submittedName>
</protein>
<sequence>MMNEVTLKAPPTALFLFRHSHPSALSSQLSDLSTQHSALGRMFLTTMVFSVALEAVSGATTTGANPLITSAPCM</sequence>
<reference evidence="1 2" key="1">
    <citation type="submission" date="2019-05" db="EMBL/GenBank/DDBJ databases">
        <title>Another draft genome of Portunus trituberculatus and its Hox gene families provides insights of decapod evolution.</title>
        <authorList>
            <person name="Jeong J.-H."/>
            <person name="Song I."/>
            <person name="Kim S."/>
            <person name="Choi T."/>
            <person name="Kim D."/>
            <person name="Ryu S."/>
            <person name="Kim W."/>
        </authorList>
    </citation>
    <scope>NUCLEOTIDE SEQUENCE [LARGE SCALE GENOMIC DNA]</scope>
    <source>
        <tissue evidence="1">Muscle</tissue>
    </source>
</reference>
<dbReference type="Proteomes" id="UP000324222">
    <property type="component" value="Unassembled WGS sequence"/>
</dbReference>
<keyword evidence="2" id="KW-1185">Reference proteome</keyword>
<evidence type="ECO:0000313" key="2">
    <source>
        <dbReference type="Proteomes" id="UP000324222"/>
    </source>
</evidence>
<name>A0A5B7J6E7_PORTR</name>
<dbReference type="AlphaFoldDB" id="A0A5B7J6E7"/>
<proteinExistence type="predicted"/>
<evidence type="ECO:0000313" key="1">
    <source>
        <dbReference type="EMBL" id="MPC91772.1"/>
    </source>
</evidence>
<comment type="caution">
    <text evidence="1">The sequence shown here is derived from an EMBL/GenBank/DDBJ whole genome shotgun (WGS) entry which is preliminary data.</text>
</comment>
<gene>
    <name evidence="1" type="ORF">E2C01_086830</name>
</gene>
<organism evidence="1 2">
    <name type="scientific">Portunus trituberculatus</name>
    <name type="common">Swimming crab</name>
    <name type="synonym">Neptunus trituberculatus</name>
    <dbReference type="NCBI Taxonomy" id="210409"/>
    <lineage>
        <taxon>Eukaryota</taxon>
        <taxon>Metazoa</taxon>
        <taxon>Ecdysozoa</taxon>
        <taxon>Arthropoda</taxon>
        <taxon>Crustacea</taxon>
        <taxon>Multicrustacea</taxon>
        <taxon>Malacostraca</taxon>
        <taxon>Eumalacostraca</taxon>
        <taxon>Eucarida</taxon>
        <taxon>Decapoda</taxon>
        <taxon>Pleocyemata</taxon>
        <taxon>Brachyura</taxon>
        <taxon>Eubrachyura</taxon>
        <taxon>Portunoidea</taxon>
        <taxon>Portunidae</taxon>
        <taxon>Portuninae</taxon>
        <taxon>Portunus</taxon>
    </lineage>
</organism>